<dbReference type="AlphaFoldDB" id="A0A2U1TE57"/>
<reference evidence="2" key="1">
    <citation type="submission" date="2018-04" db="EMBL/GenBank/DDBJ databases">
        <authorList>
            <person name="Liu S."/>
            <person name="Wang Z."/>
            <person name="Li J."/>
        </authorList>
    </citation>
    <scope>NUCLEOTIDE SEQUENCE [LARGE SCALE GENOMIC DNA]</scope>
    <source>
        <strain evidence="2">622</strain>
    </source>
</reference>
<sequence length="174" mass="19091">MDGSVRGEVAAEFSQIYLRVGADGKVFIPWGSPLGLVRENDIGQVMLTTVRQFGTVPVEAQAFASMPIFDPTWSDAVEFSITAGASASIEPWDPGATGFSIPMTPGITYRVRFVVIDGETGSRQFRDGPQAPPSELYLIQFWPQPASPAVVLKNESPWAQYWVYGGHPQERQVR</sequence>
<evidence type="ECO:0000313" key="1">
    <source>
        <dbReference type="EMBL" id="PWC07169.1"/>
    </source>
</evidence>
<proteinExistence type="predicted"/>
<keyword evidence="2" id="KW-1185">Reference proteome</keyword>
<gene>
    <name evidence="1" type="ORF">DF223_07765</name>
</gene>
<comment type="caution">
    <text evidence="1">The sequence shown here is derived from an EMBL/GenBank/DDBJ whole genome shotgun (WGS) entry which is preliminary data.</text>
</comment>
<dbReference type="EMBL" id="QEFB01000006">
    <property type="protein sequence ID" value="PWC07169.1"/>
    <property type="molecule type" value="Genomic_DNA"/>
</dbReference>
<dbReference type="RefSeq" id="WP_108962777.1">
    <property type="nucleotide sequence ID" value="NZ_QEFB01000006.1"/>
</dbReference>
<evidence type="ECO:0000313" key="2">
    <source>
        <dbReference type="Proteomes" id="UP000244962"/>
    </source>
</evidence>
<accession>A0A2U1TE57</accession>
<organism evidence="1 2">
    <name type="scientific">Mycetocola zhujimingii</name>
    <dbReference type="NCBI Taxonomy" id="2079792"/>
    <lineage>
        <taxon>Bacteria</taxon>
        <taxon>Bacillati</taxon>
        <taxon>Actinomycetota</taxon>
        <taxon>Actinomycetes</taxon>
        <taxon>Micrococcales</taxon>
        <taxon>Microbacteriaceae</taxon>
        <taxon>Mycetocola</taxon>
    </lineage>
</organism>
<name>A0A2U1TE57_9MICO</name>
<protein>
    <submittedName>
        <fullName evidence="1">Uncharacterized protein</fullName>
    </submittedName>
</protein>
<dbReference type="Proteomes" id="UP000244962">
    <property type="component" value="Unassembled WGS sequence"/>
</dbReference>